<sequence>MVILVVKRRTWKVGRLEFCSSNDNTKKDGRLKSEKKKMDGFTWNNDYLAQTQEAIELEVNTFYKDLLGKAAQNIPSVSTTVMKNENTLNREQQIQLATKVTREEVKIALQGINYMKAPGYDGFNTHFLKRAWPVVGEDIITAVILFFETGTMYPPINFTSVTLIPKVDGPTRIGEHRPISCNTVLSKIISKVITARLQKVMSSIVNPNQGDIKSVSCLHKCFMQFSDASGLVANVDKSSVHFGVVKQDVQDQILQELRFIKG</sequence>
<accession>A0AAN8YGI1</accession>
<dbReference type="EMBL" id="JBANQN010000004">
    <property type="protein sequence ID" value="KAK6791905.1"/>
    <property type="molecule type" value="Genomic_DNA"/>
</dbReference>
<dbReference type="PANTHER" id="PTHR31635:SF196">
    <property type="entry name" value="REVERSE TRANSCRIPTASE DOMAIN-CONTAINING PROTEIN-RELATED"/>
    <property type="match status" value="1"/>
</dbReference>
<comment type="caution">
    <text evidence="1">The sequence shown here is derived from an EMBL/GenBank/DDBJ whole genome shotgun (WGS) entry which is preliminary data.</text>
</comment>
<evidence type="ECO:0000313" key="2">
    <source>
        <dbReference type="Proteomes" id="UP001371456"/>
    </source>
</evidence>
<protein>
    <submittedName>
        <fullName evidence="1">Uncharacterized protein</fullName>
    </submittedName>
</protein>
<proteinExistence type="predicted"/>
<evidence type="ECO:0000313" key="1">
    <source>
        <dbReference type="EMBL" id="KAK6791905.1"/>
    </source>
</evidence>
<dbReference type="PANTHER" id="PTHR31635">
    <property type="entry name" value="REVERSE TRANSCRIPTASE DOMAIN-CONTAINING PROTEIN-RELATED"/>
    <property type="match status" value="1"/>
</dbReference>
<name>A0AAN8YGI1_SOLBU</name>
<dbReference type="AlphaFoldDB" id="A0AAN8YGI1"/>
<organism evidence="1 2">
    <name type="scientific">Solanum bulbocastanum</name>
    <name type="common">Wild potato</name>
    <dbReference type="NCBI Taxonomy" id="147425"/>
    <lineage>
        <taxon>Eukaryota</taxon>
        <taxon>Viridiplantae</taxon>
        <taxon>Streptophyta</taxon>
        <taxon>Embryophyta</taxon>
        <taxon>Tracheophyta</taxon>
        <taxon>Spermatophyta</taxon>
        <taxon>Magnoliopsida</taxon>
        <taxon>eudicotyledons</taxon>
        <taxon>Gunneridae</taxon>
        <taxon>Pentapetalae</taxon>
        <taxon>asterids</taxon>
        <taxon>lamiids</taxon>
        <taxon>Solanales</taxon>
        <taxon>Solanaceae</taxon>
        <taxon>Solanoideae</taxon>
        <taxon>Solaneae</taxon>
        <taxon>Solanum</taxon>
    </lineage>
</organism>
<keyword evidence="2" id="KW-1185">Reference proteome</keyword>
<dbReference type="Proteomes" id="UP001371456">
    <property type="component" value="Unassembled WGS sequence"/>
</dbReference>
<reference evidence="1 2" key="1">
    <citation type="submission" date="2024-02" db="EMBL/GenBank/DDBJ databases">
        <title>de novo genome assembly of Solanum bulbocastanum strain 11H21.</title>
        <authorList>
            <person name="Hosaka A.J."/>
        </authorList>
    </citation>
    <scope>NUCLEOTIDE SEQUENCE [LARGE SCALE GENOMIC DNA]</scope>
    <source>
        <tissue evidence="1">Young leaves</tissue>
    </source>
</reference>
<gene>
    <name evidence="1" type="ORF">RDI58_010986</name>
</gene>